<keyword evidence="2" id="KW-1185">Reference proteome</keyword>
<gene>
    <name evidence="1" type="ORF">QBC38DRAFT_490413</name>
</gene>
<proteinExistence type="predicted"/>
<dbReference type="EMBL" id="MU865484">
    <property type="protein sequence ID" value="KAK4222225.1"/>
    <property type="molecule type" value="Genomic_DNA"/>
</dbReference>
<evidence type="ECO:0000313" key="2">
    <source>
        <dbReference type="Proteomes" id="UP001301958"/>
    </source>
</evidence>
<dbReference type="Proteomes" id="UP001301958">
    <property type="component" value="Unassembled WGS sequence"/>
</dbReference>
<evidence type="ECO:0000313" key="1">
    <source>
        <dbReference type="EMBL" id="KAK4222225.1"/>
    </source>
</evidence>
<reference evidence="1" key="1">
    <citation type="journal article" date="2023" name="Mol. Phylogenet. Evol.">
        <title>Genome-scale phylogeny and comparative genomics of the fungal order Sordariales.</title>
        <authorList>
            <person name="Hensen N."/>
            <person name="Bonometti L."/>
            <person name="Westerberg I."/>
            <person name="Brannstrom I.O."/>
            <person name="Guillou S."/>
            <person name="Cros-Aarteil S."/>
            <person name="Calhoun S."/>
            <person name="Haridas S."/>
            <person name="Kuo A."/>
            <person name="Mondo S."/>
            <person name="Pangilinan J."/>
            <person name="Riley R."/>
            <person name="LaButti K."/>
            <person name="Andreopoulos B."/>
            <person name="Lipzen A."/>
            <person name="Chen C."/>
            <person name="Yan M."/>
            <person name="Daum C."/>
            <person name="Ng V."/>
            <person name="Clum A."/>
            <person name="Steindorff A."/>
            <person name="Ohm R.A."/>
            <person name="Martin F."/>
            <person name="Silar P."/>
            <person name="Natvig D.O."/>
            <person name="Lalanne C."/>
            <person name="Gautier V."/>
            <person name="Ament-Velasquez S.L."/>
            <person name="Kruys A."/>
            <person name="Hutchinson M.I."/>
            <person name="Powell A.J."/>
            <person name="Barry K."/>
            <person name="Miller A.N."/>
            <person name="Grigoriev I.V."/>
            <person name="Debuchy R."/>
            <person name="Gladieux P."/>
            <person name="Hiltunen Thoren M."/>
            <person name="Johannesson H."/>
        </authorList>
    </citation>
    <scope>NUCLEOTIDE SEQUENCE</scope>
    <source>
        <strain evidence="1">CBS 990.96</strain>
    </source>
</reference>
<organism evidence="1 2">
    <name type="scientific">Podospora fimiseda</name>
    <dbReference type="NCBI Taxonomy" id="252190"/>
    <lineage>
        <taxon>Eukaryota</taxon>
        <taxon>Fungi</taxon>
        <taxon>Dikarya</taxon>
        <taxon>Ascomycota</taxon>
        <taxon>Pezizomycotina</taxon>
        <taxon>Sordariomycetes</taxon>
        <taxon>Sordariomycetidae</taxon>
        <taxon>Sordariales</taxon>
        <taxon>Podosporaceae</taxon>
        <taxon>Podospora</taxon>
    </lineage>
</organism>
<sequence>MSNPESPGTLVPSPITDVLLRAVYNADQAMYPVPLPDNRLRDWVSACPDLSMCFHSPKQGLMGVVIVLPLLRRHWEDLLSGKLKEFDIDPRTMFPDMTATLPHQRNRKPEQVGLHVYHIERLAVEPPTPNQRRFSEVAMEEVTRRAEDIWHWEVIGMSALTATGAGKNTFQRMGFKPTGYREVFVSKKRPTSPTRATFGEEEFGTEGSEVEMLCIYPDEEGDVVRSVSDIIPYGHTLVSMTEMTVKHVEKLNNSIEEV</sequence>
<protein>
    <submittedName>
        <fullName evidence="1">Uncharacterized protein</fullName>
    </submittedName>
</protein>
<dbReference type="AlphaFoldDB" id="A0AAN6YPE8"/>
<accession>A0AAN6YPE8</accession>
<name>A0AAN6YPE8_9PEZI</name>
<comment type="caution">
    <text evidence="1">The sequence shown here is derived from an EMBL/GenBank/DDBJ whole genome shotgun (WGS) entry which is preliminary data.</text>
</comment>
<reference evidence="1" key="2">
    <citation type="submission" date="2023-05" db="EMBL/GenBank/DDBJ databases">
        <authorList>
            <consortium name="Lawrence Berkeley National Laboratory"/>
            <person name="Steindorff A."/>
            <person name="Hensen N."/>
            <person name="Bonometti L."/>
            <person name="Westerberg I."/>
            <person name="Brannstrom I.O."/>
            <person name="Guillou S."/>
            <person name="Cros-Aarteil S."/>
            <person name="Calhoun S."/>
            <person name="Haridas S."/>
            <person name="Kuo A."/>
            <person name="Mondo S."/>
            <person name="Pangilinan J."/>
            <person name="Riley R."/>
            <person name="Labutti K."/>
            <person name="Andreopoulos B."/>
            <person name="Lipzen A."/>
            <person name="Chen C."/>
            <person name="Yanf M."/>
            <person name="Daum C."/>
            <person name="Ng V."/>
            <person name="Clum A."/>
            <person name="Ohm R."/>
            <person name="Martin F."/>
            <person name="Silar P."/>
            <person name="Natvig D."/>
            <person name="Lalanne C."/>
            <person name="Gautier V."/>
            <person name="Ament-Velasquez S.L."/>
            <person name="Kruys A."/>
            <person name="Hutchinson M.I."/>
            <person name="Powell A.J."/>
            <person name="Barry K."/>
            <person name="Miller A.N."/>
            <person name="Grigoriev I.V."/>
            <person name="Debuchy R."/>
            <person name="Gladieux P."/>
            <person name="Thoren M.H."/>
            <person name="Johannesson H."/>
        </authorList>
    </citation>
    <scope>NUCLEOTIDE SEQUENCE</scope>
    <source>
        <strain evidence="1">CBS 990.96</strain>
    </source>
</reference>